<evidence type="ECO:0000256" key="3">
    <source>
        <dbReference type="ARBA" id="ARBA00022692"/>
    </source>
</evidence>
<organism evidence="8 9">
    <name type="scientific">Rugosimonospora acidiphila</name>
    <dbReference type="NCBI Taxonomy" id="556531"/>
    <lineage>
        <taxon>Bacteria</taxon>
        <taxon>Bacillati</taxon>
        <taxon>Actinomycetota</taxon>
        <taxon>Actinomycetes</taxon>
        <taxon>Micromonosporales</taxon>
        <taxon>Micromonosporaceae</taxon>
        <taxon>Rugosimonospora</taxon>
    </lineage>
</organism>
<feature type="domain" description="ABC3 transporter permease C-terminal" evidence="7">
    <location>
        <begin position="17"/>
        <end position="128"/>
    </location>
</feature>
<sequence>MALTRSSSGGYTRAALLMAIAVVLAGGLSLAVTTADGIRERHRAHSALAAMGTPVRVLRRGALLYTALPLVLTIGLAVLVTATSSWLLIGLSASTGVAPPPLPWHGYAAIGAATLVACLLATAATLPFLRAVTRPDALRIE</sequence>
<dbReference type="Pfam" id="PF02687">
    <property type="entry name" value="FtsX"/>
    <property type="match status" value="1"/>
</dbReference>
<evidence type="ECO:0000259" key="7">
    <source>
        <dbReference type="Pfam" id="PF02687"/>
    </source>
</evidence>
<reference evidence="9" key="1">
    <citation type="journal article" date="2019" name="Int. J. Syst. Evol. Microbiol.">
        <title>The Global Catalogue of Microorganisms (GCM) 10K type strain sequencing project: providing services to taxonomists for standard genome sequencing and annotation.</title>
        <authorList>
            <consortium name="The Broad Institute Genomics Platform"/>
            <consortium name="The Broad Institute Genome Sequencing Center for Infectious Disease"/>
            <person name="Wu L."/>
            <person name="Ma J."/>
        </authorList>
    </citation>
    <scope>NUCLEOTIDE SEQUENCE [LARGE SCALE GENOMIC DNA]</scope>
    <source>
        <strain evidence="9">JCM 18304</strain>
    </source>
</reference>
<keyword evidence="2" id="KW-1003">Cell membrane</keyword>
<evidence type="ECO:0000256" key="6">
    <source>
        <dbReference type="SAM" id="Phobius"/>
    </source>
</evidence>
<evidence type="ECO:0000313" key="8">
    <source>
        <dbReference type="EMBL" id="GAA5178717.1"/>
    </source>
</evidence>
<keyword evidence="4 6" id="KW-1133">Transmembrane helix</keyword>
<evidence type="ECO:0000256" key="4">
    <source>
        <dbReference type="ARBA" id="ARBA00022989"/>
    </source>
</evidence>
<accession>A0ABP9RK94</accession>
<comment type="subcellular location">
    <subcellularLocation>
        <location evidence="1">Cell membrane</location>
        <topology evidence="1">Multi-pass membrane protein</topology>
    </subcellularLocation>
</comment>
<dbReference type="Proteomes" id="UP001501570">
    <property type="component" value="Unassembled WGS sequence"/>
</dbReference>
<keyword evidence="5 6" id="KW-0472">Membrane</keyword>
<feature type="transmembrane region" description="Helical" evidence="6">
    <location>
        <begin position="14"/>
        <end position="33"/>
    </location>
</feature>
<evidence type="ECO:0000256" key="5">
    <source>
        <dbReference type="ARBA" id="ARBA00023136"/>
    </source>
</evidence>
<dbReference type="EMBL" id="BAABJQ010000002">
    <property type="protein sequence ID" value="GAA5178717.1"/>
    <property type="molecule type" value="Genomic_DNA"/>
</dbReference>
<dbReference type="InterPro" id="IPR003838">
    <property type="entry name" value="ABC3_permease_C"/>
</dbReference>
<protein>
    <recommendedName>
        <fullName evidence="7">ABC3 transporter permease C-terminal domain-containing protein</fullName>
    </recommendedName>
</protein>
<keyword evidence="9" id="KW-1185">Reference proteome</keyword>
<evidence type="ECO:0000256" key="2">
    <source>
        <dbReference type="ARBA" id="ARBA00022475"/>
    </source>
</evidence>
<feature type="transmembrane region" description="Helical" evidence="6">
    <location>
        <begin position="62"/>
        <end position="87"/>
    </location>
</feature>
<name>A0ABP9RK94_9ACTN</name>
<keyword evidence="3 6" id="KW-0812">Transmembrane</keyword>
<gene>
    <name evidence="8" type="ORF">GCM10023322_06530</name>
</gene>
<proteinExistence type="predicted"/>
<feature type="transmembrane region" description="Helical" evidence="6">
    <location>
        <begin position="107"/>
        <end position="129"/>
    </location>
</feature>
<evidence type="ECO:0000313" key="9">
    <source>
        <dbReference type="Proteomes" id="UP001501570"/>
    </source>
</evidence>
<evidence type="ECO:0000256" key="1">
    <source>
        <dbReference type="ARBA" id="ARBA00004651"/>
    </source>
</evidence>
<comment type="caution">
    <text evidence="8">The sequence shown here is derived from an EMBL/GenBank/DDBJ whole genome shotgun (WGS) entry which is preliminary data.</text>
</comment>